<accession>A0ACC1S2H7</accession>
<organism evidence="1 2">
    <name type="scientific">Phlebia brevispora</name>
    <dbReference type="NCBI Taxonomy" id="194682"/>
    <lineage>
        <taxon>Eukaryota</taxon>
        <taxon>Fungi</taxon>
        <taxon>Dikarya</taxon>
        <taxon>Basidiomycota</taxon>
        <taxon>Agaricomycotina</taxon>
        <taxon>Agaricomycetes</taxon>
        <taxon>Polyporales</taxon>
        <taxon>Meruliaceae</taxon>
        <taxon>Phlebia</taxon>
    </lineage>
</organism>
<protein>
    <submittedName>
        <fullName evidence="1">Uncharacterized protein</fullName>
    </submittedName>
</protein>
<reference evidence="1" key="1">
    <citation type="submission" date="2022-07" db="EMBL/GenBank/DDBJ databases">
        <title>Genome Sequence of Phlebia brevispora.</title>
        <authorList>
            <person name="Buettner E."/>
        </authorList>
    </citation>
    <scope>NUCLEOTIDE SEQUENCE</scope>
    <source>
        <strain evidence="1">MPL23</strain>
    </source>
</reference>
<comment type="caution">
    <text evidence="1">The sequence shown here is derived from an EMBL/GenBank/DDBJ whole genome shotgun (WGS) entry which is preliminary data.</text>
</comment>
<evidence type="ECO:0000313" key="1">
    <source>
        <dbReference type="EMBL" id="KAJ3530416.1"/>
    </source>
</evidence>
<sequence>MAPPTTIRLSLAFVFTAVLQVAAQDCRPGTYSTSGIAPCKECPSGTYQSNTHSTNCLEADAGYYAAGPGATTQTQCGDGYYSIGGTESCTPCPDGASCPGQGNISPTYTIPDDVETLEDEDFDEFEDDEYENDEESCVCRRRLCPERFAQARGTSQGETFSYPEGES</sequence>
<evidence type="ECO:0000313" key="2">
    <source>
        <dbReference type="Proteomes" id="UP001148662"/>
    </source>
</evidence>
<proteinExistence type="predicted"/>
<dbReference type="EMBL" id="JANHOG010001876">
    <property type="protein sequence ID" value="KAJ3530416.1"/>
    <property type="molecule type" value="Genomic_DNA"/>
</dbReference>
<keyword evidence="2" id="KW-1185">Reference proteome</keyword>
<name>A0ACC1S2H7_9APHY</name>
<dbReference type="Proteomes" id="UP001148662">
    <property type="component" value="Unassembled WGS sequence"/>
</dbReference>
<gene>
    <name evidence="1" type="ORF">NM688_g7712</name>
</gene>